<accession>A0A9P0G594</accession>
<evidence type="ECO:0000256" key="3">
    <source>
        <dbReference type="SAM" id="MobiDB-lite"/>
    </source>
</evidence>
<dbReference type="PROSITE" id="PS51450">
    <property type="entry name" value="LRR"/>
    <property type="match status" value="2"/>
</dbReference>
<feature type="region of interest" description="Disordered" evidence="3">
    <location>
        <begin position="282"/>
        <end position="307"/>
    </location>
</feature>
<dbReference type="SUPFAM" id="SSF52058">
    <property type="entry name" value="L domain-like"/>
    <property type="match status" value="1"/>
</dbReference>
<keyword evidence="1" id="KW-0433">Leucine-rich repeat</keyword>
<dbReference type="InterPro" id="IPR032675">
    <property type="entry name" value="LRR_dom_sf"/>
</dbReference>
<feature type="region of interest" description="Disordered" evidence="3">
    <location>
        <begin position="361"/>
        <end position="404"/>
    </location>
</feature>
<evidence type="ECO:0008006" key="6">
    <source>
        <dbReference type="Google" id="ProtNLM"/>
    </source>
</evidence>
<dbReference type="Proteomes" id="UP001153636">
    <property type="component" value="Chromosome 1"/>
</dbReference>
<organism evidence="4 5">
    <name type="scientific">Psylliodes chrysocephalus</name>
    <dbReference type="NCBI Taxonomy" id="3402493"/>
    <lineage>
        <taxon>Eukaryota</taxon>
        <taxon>Metazoa</taxon>
        <taxon>Ecdysozoa</taxon>
        <taxon>Arthropoda</taxon>
        <taxon>Hexapoda</taxon>
        <taxon>Insecta</taxon>
        <taxon>Pterygota</taxon>
        <taxon>Neoptera</taxon>
        <taxon>Endopterygota</taxon>
        <taxon>Coleoptera</taxon>
        <taxon>Polyphaga</taxon>
        <taxon>Cucujiformia</taxon>
        <taxon>Chrysomeloidea</taxon>
        <taxon>Chrysomelidae</taxon>
        <taxon>Galerucinae</taxon>
        <taxon>Alticini</taxon>
        <taxon>Psylliodes</taxon>
    </lineage>
</organism>
<keyword evidence="5" id="KW-1185">Reference proteome</keyword>
<feature type="compositionally biased region" description="Basic and acidic residues" evidence="3">
    <location>
        <begin position="282"/>
        <end position="291"/>
    </location>
</feature>
<gene>
    <name evidence="4" type="ORF">PSYICH_LOCUS1140</name>
</gene>
<evidence type="ECO:0000256" key="1">
    <source>
        <dbReference type="ARBA" id="ARBA00022614"/>
    </source>
</evidence>
<dbReference type="AlphaFoldDB" id="A0A9P0G594"/>
<dbReference type="EMBL" id="OV651813">
    <property type="protein sequence ID" value="CAH1098496.1"/>
    <property type="molecule type" value="Genomic_DNA"/>
</dbReference>
<sequence length="404" mass="45850">MSIHYTQVGEGGIKAVQQYGASPPHFVIEEIIQEKKLTNEEASKCLNTLGKDESGVRYAYLMMTASEMKLTDISVITNYNHLLFVDVTGNLLNLEALQVLSQIPYLLYIRAERNRLESAALNIIPYLQVLILNKNAIIETGDINQPMLNSIELSDNQIFTVQFDPDRLESVREITLAGNHLLDTSGSYPKTLERLYLGRNKICKINTDFSQMEKLQVLHLRDNNIRKLSGFTSNLENLNYLNVRTNKINKIRQFRKLTCLSSLETLVMLDNPLYSNPIMVEHRGEGGEGTERGGYTTEDTDEDKSEMYGEGHEDIAPLDIVRVRLLALLPKLKRINKDLVTHEERKMAEESRQRLLDEIFAEESSEEETELATTNYTSDFTDSEVESGHPVSEQTVVDESDDGP</sequence>
<dbReference type="Gene3D" id="3.80.10.10">
    <property type="entry name" value="Ribonuclease Inhibitor"/>
    <property type="match status" value="2"/>
</dbReference>
<keyword evidence="2" id="KW-0677">Repeat</keyword>
<dbReference type="PANTHER" id="PTHR46652">
    <property type="entry name" value="LEUCINE-RICH REPEAT AND IQ DOMAIN-CONTAINING PROTEIN 1-RELATED"/>
    <property type="match status" value="1"/>
</dbReference>
<evidence type="ECO:0000313" key="4">
    <source>
        <dbReference type="EMBL" id="CAH1098496.1"/>
    </source>
</evidence>
<name>A0A9P0G594_9CUCU</name>
<evidence type="ECO:0000256" key="2">
    <source>
        <dbReference type="ARBA" id="ARBA00022737"/>
    </source>
</evidence>
<evidence type="ECO:0000313" key="5">
    <source>
        <dbReference type="Proteomes" id="UP001153636"/>
    </source>
</evidence>
<dbReference type="InterPro" id="IPR001611">
    <property type="entry name" value="Leu-rich_rpt"/>
</dbReference>
<dbReference type="Pfam" id="PF13855">
    <property type="entry name" value="LRR_8"/>
    <property type="match status" value="1"/>
</dbReference>
<proteinExistence type="predicted"/>
<reference evidence="4" key="1">
    <citation type="submission" date="2022-01" db="EMBL/GenBank/DDBJ databases">
        <authorList>
            <person name="King R."/>
        </authorList>
    </citation>
    <scope>NUCLEOTIDE SEQUENCE</scope>
</reference>
<dbReference type="InterPro" id="IPR050836">
    <property type="entry name" value="SDS22/Internalin_LRR"/>
</dbReference>
<feature type="compositionally biased region" description="Acidic residues" evidence="3">
    <location>
        <begin position="361"/>
        <end position="370"/>
    </location>
</feature>
<dbReference type="OrthoDB" id="271226at2759"/>
<protein>
    <recommendedName>
        <fullName evidence="6">Leucine-rich repeat-containing protein 23</fullName>
    </recommendedName>
</protein>
<dbReference type="PANTHER" id="PTHR46652:SF8">
    <property type="entry name" value="LEUCINE RICH REPEAT CONTAINING 23"/>
    <property type="match status" value="1"/>
</dbReference>